<dbReference type="AlphaFoldDB" id="A0A238KVY5"/>
<evidence type="ECO:0000259" key="1">
    <source>
        <dbReference type="SMART" id="SM00474"/>
    </source>
</evidence>
<dbReference type="InterPro" id="IPR051086">
    <property type="entry name" value="RNase_D-like"/>
</dbReference>
<dbReference type="EMBL" id="FXYE01000002">
    <property type="protein sequence ID" value="SMX46800.1"/>
    <property type="molecule type" value="Genomic_DNA"/>
</dbReference>
<evidence type="ECO:0000313" key="2">
    <source>
        <dbReference type="EMBL" id="SMX46800.1"/>
    </source>
</evidence>
<dbReference type="SMART" id="SM00474">
    <property type="entry name" value="35EXOc"/>
    <property type="match status" value="1"/>
</dbReference>
<accession>A0A238KVY5</accession>
<dbReference type="GO" id="GO:0003676">
    <property type="term" value="F:nucleic acid binding"/>
    <property type="evidence" value="ECO:0007669"/>
    <property type="project" value="InterPro"/>
</dbReference>
<keyword evidence="2" id="KW-0378">Hydrolase</keyword>
<proteinExistence type="predicted"/>
<name>A0A238KVY5_9RHOB</name>
<dbReference type="InterPro" id="IPR036397">
    <property type="entry name" value="RNaseH_sf"/>
</dbReference>
<keyword evidence="3" id="KW-1185">Reference proteome</keyword>
<dbReference type="EC" id="3.1.13.5" evidence="2"/>
<dbReference type="Proteomes" id="UP000202922">
    <property type="component" value="Unassembled WGS sequence"/>
</dbReference>
<dbReference type="PANTHER" id="PTHR47649:SF1">
    <property type="entry name" value="RIBONUCLEASE D"/>
    <property type="match status" value="1"/>
</dbReference>
<feature type="domain" description="3'-5' exonuclease" evidence="1">
    <location>
        <begin position="21"/>
        <end position="189"/>
    </location>
</feature>
<dbReference type="InterPro" id="IPR012337">
    <property type="entry name" value="RNaseH-like_sf"/>
</dbReference>
<gene>
    <name evidence="2" type="primary">rnd_2</name>
    <name evidence="2" type="ORF">COL8621_03254</name>
</gene>
<dbReference type="GO" id="GO:0008408">
    <property type="term" value="F:3'-5' exonuclease activity"/>
    <property type="evidence" value="ECO:0007669"/>
    <property type="project" value="InterPro"/>
</dbReference>
<dbReference type="GO" id="GO:0033890">
    <property type="term" value="F:ribonuclease D activity"/>
    <property type="evidence" value="ECO:0007669"/>
    <property type="project" value="UniProtKB-EC"/>
</dbReference>
<dbReference type="Pfam" id="PF01612">
    <property type="entry name" value="DNA_pol_A_exo1"/>
    <property type="match status" value="1"/>
</dbReference>
<dbReference type="InterPro" id="IPR002562">
    <property type="entry name" value="3'-5'_exonuclease_dom"/>
</dbReference>
<organism evidence="2 3">
    <name type="scientific">Actibacterium lipolyticum</name>
    <dbReference type="NCBI Taxonomy" id="1524263"/>
    <lineage>
        <taxon>Bacteria</taxon>
        <taxon>Pseudomonadati</taxon>
        <taxon>Pseudomonadota</taxon>
        <taxon>Alphaproteobacteria</taxon>
        <taxon>Rhodobacterales</taxon>
        <taxon>Roseobacteraceae</taxon>
        <taxon>Actibacterium</taxon>
    </lineage>
</organism>
<dbReference type="GO" id="GO:0006139">
    <property type="term" value="P:nucleobase-containing compound metabolic process"/>
    <property type="evidence" value="ECO:0007669"/>
    <property type="project" value="InterPro"/>
</dbReference>
<evidence type="ECO:0000313" key="3">
    <source>
        <dbReference type="Proteomes" id="UP000202922"/>
    </source>
</evidence>
<dbReference type="PANTHER" id="PTHR47649">
    <property type="entry name" value="RIBONUCLEASE D"/>
    <property type="match status" value="1"/>
</dbReference>
<dbReference type="Gene3D" id="3.30.420.10">
    <property type="entry name" value="Ribonuclease H-like superfamily/Ribonuclease H"/>
    <property type="match status" value="1"/>
</dbReference>
<reference evidence="3" key="1">
    <citation type="submission" date="2017-05" db="EMBL/GenBank/DDBJ databases">
        <authorList>
            <person name="Rodrigo-Torres L."/>
            <person name="Arahal R. D."/>
            <person name="Lucena T."/>
        </authorList>
    </citation>
    <scope>NUCLEOTIDE SEQUENCE [LARGE SCALE GENOMIC DNA]</scope>
    <source>
        <strain evidence="3">CECT 8621</strain>
    </source>
</reference>
<dbReference type="SUPFAM" id="SSF53098">
    <property type="entry name" value="Ribonuclease H-like"/>
    <property type="match status" value="1"/>
</dbReference>
<sequence length="223" mass="24645">MLAGLSWPKPLVAPLGSGADVANFLYKNDLPDDLDLGPVVAIDCETMGLNPHRDRLCVVQMSGGDGNAHMVQIEIGQTEAPNLCKMLADPNVLKLFHFGRFDIAAMYNAFGTLAAPVYCTKIASKLIRTYTDRHGLKALLQELIGVDISKQQQSSDWGAAELTEAQLSYAASDVLYLHRLRDELNTRLVREGRMELAQSCYDFLPVRAQLDLAGWPEIDIFDH</sequence>
<protein>
    <submittedName>
        <fullName evidence="2">Ribonuclease D</fullName>
        <ecNumber evidence="2">3.1.13.5</ecNumber>
    </submittedName>
</protein>
<dbReference type="CDD" id="cd06142">
    <property type="entry name" value="RNaseD_exo"/>
    <property type="match status" value="1"/>
</dbReference>